<reference evidence="1" key="1">
    <citation type="submission" date="2020-05" db="EMBL/GenBank/DDBJ databases">
        <authorList>
            <person name="Chiriac C."/>
            <person name="Salcher M."/>
            <person name="Ghai R."/>
            <person name="Kavagutti S V."/>
        </authorList>
    </citation>
    <scope>NUCLEOTIDE SEQUENCE</scope>
</reference>
<dbReference type="EMBL" id="CAEZWL010000035">
    <property type="protein sequence ID" value="CAB4659325.1"/>
    <property type="molecule type" value="Genomic_DNA"/>
</dbReference>
<protein>
    <submittedName>
        <fullName evidence="1">Unannotated protein</fullName>
    </submittedName>
</protein>
<organism evidence="1">
    <name type="scientific">freshwater metagenome</name>
    <dbReference type="NCBI Taxonomy" id="449393"/>
    <lineage>
        <taxon>unclassified sequences</taxon>
        <taxon>metagenomes</taxon>
        <taxon>ecological metagenomes</taxon>
    </lineage>
</organism>
<name>A0A6J6LG62_9ZZZZ</name>
<evidence type="ECO:0000313" key="1">
    <source>
        <dbReference type="EMBL" id="CAB4659325.1"/>
    </source>
</evidence>
<proteinExistence type="predicted"/>
<dbReference type="AlphaFoldDB" id="A0A6J6LG62"/>
<accession>A0A6J6LG62</accession>
<sequence>MWPGLIKSRGVVVKSLNALIVRARSVALTPVVIPGA</sequence>
<gene>
    <name evidence="1" type="ORF">UFOPK2243_01016</name>
</gene>